<reference evidence="1 2" key="1">
    <citation type="submission" date="2024-07" db="EMBL/GenBank/DDBJ databases">
        <title>Section-level genome sequencing and comparative genomics of Aspergillus sections Usti and Cavernicolus.</title>
        <authorList>
            <consortium name="Lawrence Berkeley National Laboratory"/>
            <person name="Nybo J.L."/>
            <person name="Vesth T.C."/>
            <person name="Theobald S."/>
            <person name="Frisvad J.C."/>
            <person name="Larsen T.O."/>
            <person name="Kjaerboelling I."/>
            <person name="Rothschild-Mancinelli K."/>
            <person name="Lyhne E.K."/>
            <person name="Kogle M.E."/>
            <person name="Barry K."/>
            <person name="Clum A."/>
            <person name="Na H."/>
            <person name="Ledsgaard L."/>
            <person name="Lin J."/>
            <person name="Lipzen A."/>
            <person name="Kuo A."/>
            <person name="Riley R."/>
            <person name="Mondo S."/>
            <person name="Labutti K."/>
            <person name="Haridas S."/>
            <person name="Pangalinan J."/>
            <person name="Salamov A.A."/>
            <person name="Simmons B.A."/>
            <person name="Magnuson J.K."/>
            <person name="Chen J."/>
            <person name="Drula E."/>
            <person name="Henrissat B."/>
            <person name="Wiebenga A."/>
            <person name="Lubbers R.J."/>
            <person name="Gomes A.C."/>
            <person name="Macurrencykelacurrency M.R."/>
            <person name="Stajich J."/>
            <person name="Grigoriev I.V."/>
            <person name="Mortensen U.H."/>
            <person name="De Vries R.P."/>
            <person name="Baker S.E."/>
            <person name="Andersen M.R."/>
        </authorList>
    </citation>
    <scope>NUCLEOTIDE SEQUENCE [LARGE SCALE GENOMIC DNA]</scope>
    <source>
        <strain evidence="1 2">CBS 449.75</strain>
    </source>
</reference>
<accession>A0ABR4LMZ6</accession>
<gene>
    <name evidence="1" type="ORF">BJX67DRAFT_382458</name>
</gene>
<name>A0ABR4LMZ6_9EURO</name>
<dbReference type="EMBL" id="JBFXLQ010000029">
    <property type="protein sequence ID" value="KAL2865772.1"/>
    <property type="molecule type" value="Genomic_DNA"/>
</dbReference>
<keyword evidence="2" id="KW-1185">Reference proteome</keyword>
<dbReference type="SUPFAM" id="SSF81383">
    <property type="entry name" value="F-box domain"/>
    <property type="match status" value="1"/>
</dbReference>
<dbReference type="GeneID" id="98148316"/>
<dbReference type="InterPro" id="IPR036047">
    <property type="entry name" value="F-box-like_dom_sf"/>
</dbReference>
<evidence type="ECO:0000313" key="2">
    <source>
        <dbReference type="Proteomes" id="UP001610432"/>
    </source>
</evidence>
<evidence type="ECO:0000313" key="1">
    <source>
        <dbReference type="EMBL" id="KAL2865772.1"/>
    </source>
</evidence>
<protein>
    <recommendedName>
        <fullName evidence="3">F-box domain-containing protein</fullName>
    </recommendedName>
</protein>
<dbReference type="Proteomes" id="UP001610432">
    <property type="component" value="Unassembled WGS sequence"/>
</dbReference>
<proteinExistence type="predicted"/>
<evidence type="ECO:0008006" key="3">
    <source>
        <dbReference type="Google" id="ProtNLM"/>
    </source>
</evidence>
<comment type="caution">
    <text evidence="1">The sequence shown here is derived from an EMBL/GenBank/DDBJ whole genome shotgun (WGS) entry which is preliminary data.</text>
</comment>
<sequence>MPPQATSRKHKLSSLEAKPPRRYLKIRRGYDPILSLNEDTINMIFSLIPSAELIRFERVSHGWQAAVRAWIETFGLRTRFRSSWLPAHDDGAENATRGDYEVFKRHARREYLMQRGRPTRVTRLRSVWHLASAGDYVVWLTSGDYQFTPDQVFWQCLSRIEEGSARPAVSIPLSRILGSDRPPGQVSGLAVNRDGVILMHIVPRSDHWTSAVGVDALYSAVDNRIIRRQDWLLAPVSTSTEQIPVLIGKSSTYCVNGVHNGYTLSAFDFHGKLLYLSPEYARVWARSYDVRAMRDECMKDFRILQARNEEDLIFVTSCSQARFVDACDTTIHIIQGTTGNLVYSARYPQSWNFDLHSDPATNTLALTSRPKSVRSASGDGSMLEGWAILQRFSYQPRDNPRLALLTTDAIQTPSVVMHSGPGYPVVDPFNSAAFSCPVVLPAGRRHVQGHVVTPTTDEGHLTTARGLLRSAFGDQSHPPLGQCFVFASGEPVTLPLKPGEGRHRRSNFDLSRYTGLFSLLHLLKLTDKGHVLVKLKCNVFVLQF</sequence>
<organism evidence="1 2">
    <name type="scientific">Aspergillus lucknowensis</name>
    <dbReference type="NCBI Taxonomy" id="176173"/>
    <lineage>
        <taxon>Eukaryota</taxon>
        <taxon>Fungi</taxon>
        <taxon>Dikarya</taxon>
        <taxon>Ascomycota</taxon>
        <taxon>Pezizomycotina</taxon>
        <taxon>Eurotiomycetes</taxon>
        <taxon>Eurotiomycetidae</taxon>
        <taxon>Eurotiales</taxon>
        <taxon>Aspergillaceae</taxon>
        <taxon>Aspergillus</taxon>
        <taxon>Aspergillus subgen. Nidulantes</taxon>
    </lineage>
</organism>
<dbReference type="RefSeq" id="XP_070884751.1">
    <property type="nucleotide sequence ID" value="XM_071033244.1"/>
</dbReference>